<dbReference type="InterPro" id="IPR014009">
    <property type="entry name" value="PIK_FAT"/>
</dbReference>
<keyword evidence="8 16" id="KW-0547">Nucleotide-binding</keyword>
<dbReference type="EMBL" id="NHYD01001227">
    <property type="protein sequence ID" value="PPQ91855.1"/>
    <property type="molecule type" value="Genomic_DNA"/>
</dbReference>
<dbReference type="Pfam" id="PF25030">
    <property type="entry name" value="M-HEAT_ATR"/>
    <property type="match status" value="1"/>
</dbReference>
<feature type="compositionally biased region" description="Acidic residues" evidence="17">
    <location>
        <begin position="199"/>
        <end position="221"/>
    </location>
</feature>
<reference evidence="21 22" key="1">
    <citation type="journal article" date="2018" name="Evol. Lett.">
        <title>Horizontal gene cluster transfer increased hallucinogenic mushroom diversity.</title>
        <authorList>
            <person name="Reynolds H.T."/>
            <person name="Vijayakumar V."/>
            <person name="Gluck-Thaler E."/>
            <person name="Korotkin H.B."/>
            <person name="Matheny P.B."/>
            <person name="Slot J.C."/>
        </authorList>
    </citation>
    <scope>NUCLEOTIDE SEQUENCE [LARGE SCALE GENOMIC DNA]</scope>
    <source>
        <strain evidence="21 22">2631</strain>
    </source>
</reference>
<evidence type="ECO:0000256" key="2">
    <source>
        <dbReference type="ARBA" id="ARBA00010769"/>
    </source>
</evidence>
<dbReference type="SMART" id="SM00146">
    <property type="entry name" value="PI3Kc"/>
    <property type="match status" value="1"/>
</dbReference>
<accession>A0A409XM31</accession>
<dbReference type="SUPFAM" id="SSF56112">
    <property type="entry name" value="Protein kinase-like (PK-like)"/>
    <property type="match status" value="1"/>
</dbReference>
<keyword evidence="16" id="KW-0156">Chromatin regulator</keyword>
<evidence type="ECO:0000313" key="22">
    <source>
        <dbReference type="Proteomes" id="UP000283269"/>
    </source>
</evidence>
<dbReference type="InterPro" id="IPR016024">
    <property type="entry name" value="ARM-type_fold"/>
</dbReference>
<proteinExistence type="inferred from homology"/>
<evidence type="ECO:0000256" key="6">
    <source>
        <dbReference type="ARBA" id="ARBA00022527"/>
    </source>
</evidence>
<dbReference type="GO" id="GO:0006281">
    <property type="term" value="P:DNA repair"/>
    <property type="evidence" value="ECO:0007669"/>
    <property type="project" value="InterPro"/>
</dbReference>
<evidence type="ECO:0000259" key="20">
    <source>
        <dbReference type="PROSITE" id="PS51190"/>
    </source>
</evidence>
<dbReference type="Pfam" id="PF11640">
    <property type="entry name" value="TAN"/>
    <property type="match status" value="1"/>
</dbReference>
<comment type="catalytic activity">
    <reaction evidence="15">
        <text>L-seryl-[protein] + ATP = O-phospho-L-seryl-[protein] + ADP + H(+)</text>
        <dbReference type="Rhea" id="RHEA:17989"/>
        <dbReference type="Rhea" id="RHEA-COMP:9863"/>
        <dbReference type="Rhea" id="RHEA-COMP:11604"/>
        <dbReference type="ChEBI" id="CHEBI:15378"/>
        <dbReference type="ChEBI" id="CHEBI:29999"/>
        <dbReference type="ChEBI" id="CHEBI:30616"/>
        <dbReference type="ChEBI" id="CHEBI:83421"/>
        <dbReference type="ChEBI" id="CHEBI:456216"/>
        <dbReference type="EC" id="2.7.11.1"/>
    </reaction>
</comment>
<dbReference type="InterPro" id="IPR003152">
    <property type="entry name" value="FATC_dom"/>
</dbReference>
<dbReference type="GO" id="GO:0005634">
    <property type="term" value="C:nucleus"/>
    <property type="evidence" value="ECO:0007669"/>
    <property type="project" value="UniProtKB-SubCell"/>
</dbReference>
<keyword evidence="16" id="KW-0779">Telomere</keyword>
<dbReference type="Gene3D" id="1.10.1070.11">
    <property type="entry name" value="Phosphatidylinositol 3-/4-kinase, catalytic domain"/>
    <property type="match status" value="1"/>
</dbReference>
<protein>
    <recommendedName>
        <fullName evidence="5 16">Serine/threonine-protein kinase Tel1</fullName>
        <ecNumber evidence="4 16">2.7.11.1</ecNumber>
    </recommendedName>
</protein>
<comment type="catalytic activity">
    <reaction evidence="14 16">
        <text>L-threonyl-[protein] + ATP = O-phospho-L-threonyl-[protein] + ADP + H(+)</text>
        <dbReference type="Rhea" id="RHEA:46608"/>
        <dbReference type="Rhea" id="RHEA-COMP:11060"/>
        <dbReference type="Rhea" id="RHEA-COMP:11605"/>
        <dbReference type="ChEBI" id="CHEBI:15378"/>
        <dbReference type="ChEBI" id="CHEBI:30013"/>
        <dbReference type="ChEBI" id="CHEBI:30616"/>
        <dbReference type="ChEBI" id="CHEBI:61977"/>
        <dbReference type="ChEBI" id="CHEBI:456216"/>
        <dbReference type="EC" id="2.7.11.1"/>
    </reaction>
</comment>
<dbReference type="Proteomes" id="UP000283269">
    <property type="component" value="Unassembled WGS sequence"/>
</dbReference>
<evidence type="ECO:0000256" key="17">
    <source>
        <dbReference type="SAM" id="MobiDB-lite"/>
    </source>
</evidence>
<dbReference type="GO" id="GO:0005524">
    <property type="term" value="F:ATP binding"/>
    <property type="evidence" value="ECO:0007669"/>
    <property type="project" value="UniProtKB-KW"/>
</dbReference>
<dbReference type="PANTHER" id="PTHR37079">
    <property type="entry name" value="SERINE/THREONINE-PROTEIN KINASE ATM"/>
    <property type="match status" value="1"/>
</dbReference>
<evidence type="ECO:0000256" key="4">
    <source>
        <dbReference type="ARBA" id="ARBA00012513"/>
    </source>
</evidence>
<feature type="compositionally biased region" description="Polar residues" evidence="17">
    <location>
        <begin position="258"/>
        <end position="270"/>
    </location>
</feature>
<dbReference type="PANTHER" id="PTHR37079:SF4">
    <property type="entry name" value="SERINE_THREONINE-PROTEIN KINASE ATM"/>
    <property type="match status" value="1"/>
</dbReference>
<dbReference type="PROSITE" id="PS50290">
    <property type="entry name" value="PI3_4_KINASE_3"/>
    <property type="match status" value="1"/>
</dbReference>
<keyword evidence="16" id="KW-0158">Chromosome</keyword>
<dbReference type="PROSITE" id="PS51190">
    <property type="entry name" value="FATC"/>
    <property type="match status" value="1"/>
</dbReference>
<dbReference type="InterPro" id="IPR011009">
    <property type="entry name" value="Kinase-like_dom_sf"/>
</dbReference>
<dbReference type="InterPro" id="IPR036940">
    <property type="entry name" value="PI3/4_kinase_cat_sf"/>
</dbReference>
<comment type="similarity">
    <text evidence="2 16">Belongs to the PI3/PI4-kinase family. ATM subfamily.</text>
</comment>
<evidence type="ECO:0000313" key="21">
    <source>
        <dbReference type="EMBL" id="PPQ91855.1"/>
    </source>
</evidence>
<keyword evidence="11 16" id="KW-0067">ATP-binding</keyword>
<evidence type="ECO:0000256" key="1">
    <source>
        <dbReference type="ARBA" id="ARBA00004123"/>
    </source>
</evidence>
<comment type="subunit">
    <text evidence="3">Associates with DNA double-strand breaks.</text>
</comment>
<keyword evidence="22" id="KW-1185">Reference proteome</keyword>
<evidence type="ECO:0000256" key="10">
    <source>
        <dbReference type="ARBA" id="ARBA00022777"/>
    </source>
</evidence>
<keyword evidence="9 16" id="KW-0227">DNA damage</keyword>
<evidence type="ECO:0000256" key="13">
    <source>
        <dbReference type="ARBA" id="ARBA00025079"/>
    </source>
</evidence>
<dbReference type="InParanoid" id="A0A409XM31"/>
<dbReference type="FunCoup" id="A0A409XM31">
    <property type="interactions" value="174"/>
</dbReference>
<evidence type="ECO:0000256" key="11">
    <source>
        <dbReference type="ARBA" id="ARBA00022840"/>
    </source>
</evidence>
<dbReference type="InterPro" id="IPR044107">
    <property type="entry name" value="PIKKc_ATM"/>
</dbReference>
<evidence type="ECO:0000256" key="14">
    <source>
        <dbReference type="ARBA" id="ARBA00047899"/>
    </source>
</evidence>
<feature type="domain" description="FATC" evidence="20">
    <location>
        <begin position="3034"/>
        <end position="3066"/>
    </location>
</feature>
<dbReference type="STRING" id="93625.A0A409XM31"/>
<evidence type="ECO:0000256" key="7">
    <source>
        <dbReference type="ARBA" id="ARBA00022679"/>
    </source>
</evidence>
<dbReference type="InterPro" id="IPR018936">
    <property type="entry name" value="PI3/4_kinase_CS"/>
</dbReference>
<dbReference type="GO" id="GO:0035556">
    <property type="term" value="P:intracellular signal transduction"/>
    <property type="evidence" value="ECO:0007669"/>
    <property type="project" value="UniProtKB-ARBA"/>
</dbReference>
<dbReference type="InterPro" id="IPR038980">
    <property type="entry name" value="ATM_plant"/>
</dbReference>
<evidence type="ECO:0000256" key="15">
    <source>
        <dbReference type="ARBA" id="ARBA00048679"/>
    </source>
</evidence>
<evidence type="ECO:0000256" key="3">
    <source>
        <dbReference type="ARBA" id="ARBA00011370"/>
    </source>
</evidence>
<comment type="caution">
    <text evidence="21">The sequence shown here is derived from an EMBL/GenBank/DDBJ whole genome shotgun (WGS) entry which is preliminary data.</text>
</comment>
<evidence type="ECO:0000256" key="5">
    <source>
        <dbReference type="ARBA" id="ARBA00014619"/>
    </source>
</evidence>
<feature type="region of interest" description="Disordered" evidence="17">
    <location>
        <begin position="187"/>
        <end position="270"/>
    </location>
</feature>
<keyword evidence="6 16" id="KW-0723">Serine/threonine-protein kinase</keyword>
<evidence type="ECO:0000259" key="19">
    <source>
        <dbReference type="PROSITE" id="PS51189"/>
    </source>
</evidence>
<dbReference type="CDD" id="cd05171">
    <property type="entry name" value="PIKKc_ATM"/>
    <property type="match status" value="1"/>
</dbReference>
<keyword evidence="7 16" id="KW-0808">Transferase</keyword>
<evidence type="ECO:0000256" key="8">
    <source>
        <dbReference type="ARBA" id="ARBA00022741"/>
    </source>
</evidence>
<dbReference type="InterPro" id="IPR000403">
    <property type="entry name" value="PI3/4_kinase_cat_dom"/>
</dbReference>
<feature type="domain" description="PI3K/PI4K catalytic" evidence="18">
    <location>
        <begin position="2701"/>
        <end position="3016"/>
    </location>
</feature>
<dbReference type="SMART" id="SM01342">
    <property type="entry name" value="TAN"/>
    <property type="match status" value="1"/>
</dbReference>
<dbReference type="GO" id="GO:0004674">
    <property type="term" value="F:protein serine/threonine kinase activity"/>
    <property type="evidence" value="ECO:0007669"/>
    <property type="project" value="UniProtKB-KW"/>
</dbReference>
<evidence type="ECO:0000256" key="9">
    <source>
        <dbReference type="ARBA" id="ARBA00022763"/>
    </source>
</evidence>
<dbReference type="OrthoDB" id="381190at2759"/>
<dbReference type="PROSITE" id="PS00916">
    <property type="entry name" value="PI3_4_KINASE_2"/>
    <property type="match status" value="1"/>
</dbReference>
<dbReference type="Gene3D" id="3.30.1010.10">
    <property type="entry name" value="Phosphatidylinositol 3-kinase Catalytic Subunit, Chain A, domain 4"/>
    <property type="match status" value="1"/>
</dbReference>
<evidence type="ECO:0000256" key="12">
    <source>
        <dbReference type="ARBA" id="ARBA00023242"/>
    </source>
</evidence>
<feature type="domain" description="FAT" evidence="19">
    <location>
        <begin position="1985"/>
        <end position="2583"/>
    </location>
</feature>
<dbReference type="GO" id="GO:0106310">
    <property type="term" value="F:protein serine kinase activity"/>
    <property type="evidence" value="ECO:0007669"/>
    <property type="project" value="RHEA"/>
</dbReference>
<feature type="compositionally biased region" description="Polar residues" evidence="17">
    <location>
        <begin position="2595"/>
        <end position="2613"/>
    </location>
</feature>
<dbReference type="SUPFAM" id="SSF48371">
    <property type="entry name" value="ARM repeat"/>
    <property type="match status" value="1"/>
</dbReference>
<feature type="compositionally biased region" description="Basic and acidic residues" evidence="17">
    <location>
        <begin position="187"/>
        <end position="198"/>
    </location>
</feature>
<gene>
    <name evidence="21" type="ORF">CVT25_000730</name>
</gene>
<dbReference type="InterPro" id="IPR056802">
    <property type="entry name" value="ATR-like_M-HEAT"/>
</dbReference>
<dbReference type="EC" id="2.7.11.1" evidence="4 16"/>
<comment type="subcellular location">
    <subcellularLocation>
        <location evidence="16">Chromosome</location>
        <location evidence="16">Telomere</location>
    </subcellularLocation>
    <subcellularLocation>
        <location evidence="1 16">Nucleus</location>
    </subcellularLocation>
</comment>
<dbReference type="InterPro" id="IPR021668">
    <property type="entry name" value="TAN"/>
</dbReference>
<dbReference type="Pfam" id="PF00454">
    <property type="entry name" value="PI3_PI4_kinase"/>
    <property type="match status" value="1"/>
</dbReference>
<name>A0A409XM31_PSICY</name>
<keyword evidence="12 16" id="KW-0539">Nucleus</keyword>
<dbReference type="PROSITE" id="PS51189">
    <property type="entry name" value="FAT"/>
    <property type="match status" value="1"/>
</dbReference>
<evidence type="ECO:0000256" key="16">
    <source>
        <dbReference type="RuleBase" id="RU365027"/>
    </source>
</evidence>
<keyword evidence="10 16" id="KW-0418">Kinase</keyword>
<dbReference type="Pfam" id="PF02260">
    <property type="entry name" value="FATC"/>
    <property type="match status" value="1"/>
</dbReference>
<feature type="region of interest" description="Disordered" evidence="17">
    <location>
        <begin position="2587"/>
        <end position="2624"/>
    </location>
</feature>
<comment type="function">
    <text evidence="13 16">Serine/threonine protein kinase which activates checkpoint signaling upon genotoxic stresses such as ionizing radiation (IR), ultraviolet light (UV), or DNA replication stalling, thereby acting as a DNA damage sensor. Recognizes the substrate consensus sequence [ST]-Q. Phosphorylates histone H2A to form H2AS128ph (gamma-H2A) at sites of DNA damage, involved in the regulation of DNA damage response mechanism. Required for the control of telomere length and genome stability.</text>
</comment>
<dbReference type="GO" id="GO:0000781">
    <property type="term" value="C:chromosome, telomeric region"/>
    <property type="evidence" value="ECO:0007669"/>
    <property type="project" value="UniProtKB-SubCell"/>
</dbReference>
<dbReference type="SMART" id="SM01343">
    <property type="entry name" value="FATC"/>
    <property type="match status" value="1"/>
</dbReference>
<dbReference type="GO" id="GO:0006325">
    <property type="term" value="P:chromatin organization"/>
    <property type="evidence" value="ECO:0007669"/>
    <property type="project" value="UniProtKB-KW"/>
</dbReference>
<organism evidence="21 22">
    <name type="scientific">Psilocybe cyanescens</name>
    <dbReference type="NCBI Taxonomy" id="93625"/>
    <lineage>
        <taxon>Eukaryota</taxon>
        <taxon>Fungi</taxon>
        <taxon>Dikarya</taxon>
        <taxon>Basidiomycota</taxon>
        <taxon>Agaricomycotina</taxon>
        <taxon>Agaricomycetes</taxon>
        <taxon>Agaricomycetidae</taxon>
        <taxon>Agaricales</taxon>
        <taxon>Agaricineae</taxon>
        <taxon>Strophariaceae</taxon>
        <taxon>Psilocybe</taxon>
    </lineage>
</organism>
<sequence>MSNVSVKSILDDLKSDKVKQRQEALISLRTAFSQDRVIWNIHYDEKGKSKPKNWLAVFQALFNTVKIEKTAATKNPTVKSGLSTAASLRRLSEAASTVRWLIERTVHLMNKTVVRAVFDHLISMLSTDKTPAARLYTPVALDYAKALKCLVQYTPHLEHLDDDIWVNVVQMSFNVILDDPIRSEFAERESEQMVHEADSDMYEEDDAEEDDEDDEMADVLDSDNPPTVTANSRKRYRTPITTPVTSKKRPRTERTPTPIESSRNTPARSRTPISLEQVEFASLLSIMIASPIAPILRFPTLASGILDRLERFLQRYPSDSSLLHDYLTILSSTLTHISLNKKYEVAKFVRSAWAGLVGLWGTKDKRMKAGIVMILRHLFPFTICPVELGRVKLPRFDCATEFGRLRDLLAGEAESRWGVVGLSLEALRLQIIDSEHECSSDDIFIAKTFQAGWNFDADQALSWAVLELHADCVGHLYQLSESMDSTVETGPSRMGVKRKSFEPISSLLNLVHSVTAPLVRSYHLQTLLFVINRHWSMLHNKLKEQVVDALLQYVTFDHATVQSWIFLNLAAICQAEGSIAHHLHASTLDPIKWDSIWTHAVRRANVPAICRAACHAGSAVLASHPFTSKSSIGTLSSHRILSEIETLTRDMDIQGPAFPFDSVCIFLSRCLAIANQDTRLHRMHLEDKVLSWLIDAWEITGNKVKMPSNTVADILLLLEAISGLSRRVELLVQPLLPQSEIVDIVLEENKVKIIQDYVLYAKLPSFTTSDNPGSNLFAARQNMANDDDRSDRSQFAAPSGRERRISAFLLNALETLTRKWEANKQSNAHPTVEMARQSLDITVVGIIFESLLVLNGTASNRQVMQNSANLLSILVILLNDTRWSTTERLLLAHALEVLISDGQPLRADAFQNALSLPDQLSGIKEQNLQNLLRGQHSDKNPSKDLRHHFLRLVWQNADLQNALGLSLSTLRTTMSELLIGSSNDSHGFSRDQDDQDGFGAIRTAAQTSKFNTGEGDDRPIRHIFRICVGFLSYGPFLQSPSAEPTQDKNLAQTIIDSATIHPERLFLICPIYFNAIRQGSLYLPIRHLHDFFEMFGILLTQYPYSRNERFHRLLLDLLTSSLGMWRSQDAKVQEVQVKFCDLCFWLCQTFVVDDQNARLGFRSWALRDAFAQFLDRYLSEDPTEASWPGEKISELPSSMLIALNNDEDTRVRFRAALMMSPLSSQGGNAQAYRRIADSLPVELEDFERILTRLLALGNMMIVNSAVRSGAYWNLLEVCLYHEAYSTHIEAILMGVSDRLGISPFSALFEAYSSQLVHTVVIENKRDFMHFPPRILGYHDRKQFAEATFHVLTPAYILTDGMEAFERHCKLLQVSVSKGLQDCFGDIAGFLVTYMLDDSTRPAISWEELDDVFKDKMTLVSDLNSACEENLDGIIIQLLRSLGDQDCSENGLIASELQAFDDDSQTIRLFRVANSHRLSDTFPTHIPNRPAYPTKVVLQSLAWLVSRYPGAFSIATTYHVIQGLMNEIHQTPLVNEQIRLINALTLWMACRHQDIQDVTILQIVVQGATLLLSQWDLARSAQSILEMAFRLYRNANFKDPRFPNFLIRICSIAHDYASNDRHPSISKLGTALEAWIDQQAHAMTKAPIFQNLVLRALPAWPRQPSSQLLPLFDQTTLQSLASVLEDQQITSNKFRIVRRFKQQTEEYGYDNDDSFANTYFWRLKDCMPSPELLQDQDVESFADLVFLHHGQIRSFDVELHNLNKARTRHIRNFKKSSSENETYAARDAIILALLVMLEDDDPSNVRNAYNTLRFVTAVSSTQGPELRMPSDYRTGLELLRAHRRSPLTRPIVDMPDLLKSDAYIDSASNFPRWISLLTVLLSDILSGIDPFFGQLSSILASDTAFAEEILPILVFTLLHNGKEIENGAQSSKKLLSDYFTTILSVKSADISCIRSIVDVVLHLRYFSPSSSDRLMYNKWLDIDFTLLAKSAILCGAYTTALLFVELAAERDNRSAQEHDIVEQVLYSIYAHIDEPDGFYGIKTQDLHQFLIKRFHHEHQWDKAFRFHGAALEAGITGNNEQEGLVDSFHSFGFDRLAVDTLQKIADGSSFDTKPSPMNFKLGWRTENWDLPDQIQDAGAPLYRTLRAIHRERDPTIVGNTIRFSLLQEMGRLRSLGSENLTQIRAVSRDLMCLSQVKEWWRTIAQELKPDMVLNEWDKLVNMDTRFEFADLEPIMATRISLVRSVRQREERRQIGTLISPFVRSLRDIEKRCLVRLSEAARASGQIQIALNSVVKAQGLDLQPTPDVSQEFAHVLWVQKEERMAVQYLQNLVQGSAVENASLDLTRKALWFSRLGTWTSEAYLEKPVVIWEKYFAPAVDLLDKLQKVDPVSQATVYRECAMFAERQYHATLKSPDAIRWKVYVDRKKQEIEYRSMEMAKAPEDTHRHKSLKYDQKIAQKLLTEDSELFNQHNTLRESFLKQAIEMHSRCLEVSSGFDNDSAIRFCSLWFANFDDQSILDIVRQGLERIPSRKLVFLAHQLTARVAHSLWTTLPPTQQSLQNLILRMCQEHPFHSLYQVYCLADHASSDSNRRQPGRISSQATQNTQTERGTAASNILDRLRDDPTTGERVRDVERLCDAYLEWAKFPITNNNAYKGKPSSLYDVPPSMKLLRIHNIKVPITTARTPVDPSMKYENCAWLKGYERKFSTAGGINLPKISKCLDMEGQTYKQLFKGEGRDDMRQDAVMEQVFDLVNSVLKQDRETRRRQLQVRDYKVVPLDSQAGLLEFVGNTAPIRDWLNLAHVKYRPQDEKPSEMSNRIKKYQLAYPNKPDKQLEIFLQLMTRFKPVMRHYFTENHKNPISWFKMRLRYTRSVATTSIVGHVLGLGDRHLSNILIDNGTGDVVHIDLGIAFDQGKLLTVPERVPFRMTPDIVDGMGISGTSGVFQRCAEETLRVLREESGVIMTVLEVFKHDPLHSWTASEMKVKQAQSDAPVTTTSNVQNTARFNLGIGIDMSSGSAEEAADRALTSVARKLDKSLSVESKVNELVAEATDPMNLATIYYGWNPHL</sequence>
<evidence type="ECO:0000259" key="18">
    <source>
        <dbReference type="PROSITE" id="PS50290"/>
    </source>
</evidence>